<protein>
    <submittedName>
        <fullName evidence="1">Histone acetyltransferase</fullName>
    </submittedName>
</protein>
<dbReference type="Gene3D" id="3.30.70.2340">
    <property type="entry name" value="Uncharacterised protein PF12112 family, DUF3579"/>
    <property type="match status" value="1"/>
</dbReference>
<dbReference type="OrthoDB" id="9814727at2"/>
<dbReference type="Proteomes" id="UP000218765">
    <property type="component" value="Chromosome"/>
</dbReference>
<sequence length="99" mass="11110">MSQEDLYLFIIGQTDNNTPLRPHNWAERFAGNLASFGRDRRLRYSDALAPVMRDGIKCLRVAKALADSQPGLVDDILRFADLHGLTVRNRSEPELALAS</sequence>
<organism evidence="1 2">
    <name type="scientific">Thiohalobacter thiocyanaticus</name>
    <dbReference type="NCBI Taxonomy" id="585455"/>
    <lineage>
        <taxon>Bacteria</taxon>
        <taxon>Pseudomonadati</taxon>
        <taxon>Pseudomonadota</taxon>
        <taxon>Gammaproteobacteria</taxon>
        <taxon>Thiohalobacterales</taxon>
        <taxon>Thiohalobacteraceae</taxon>
        <taxon>Thiohalobacter</taxon>
    </lineage>
</organism>
<dbReference type="RefSeq" id="WP_157745564.1">
    <property type="nucleotide sequence ID" value="NZ_AP018052.1"/>
</dbReference>
<dbReference type="GO" id="GO:0016740">
    <property type="term" value="F:transferase activity"/>
    <property type="evidence" value="ECO:0007669"/>
    <property type="project" value="UniProtKB-KW"/>
</dbReference>
<dbReference type="InterPro" id="IPR021969">
    <property type="entry name" value="DUF3579"/>
</dbReference>
<dbReference type="AlphaFoldDB" id="A0A1Z4VRJ6"/>
<gene>
    <name evidence="1" type="ORF">FOKN1_1885</name>
</gene>
<keyword evidence="1" id="KW-0808">Transferase</keyword>
<evidence type="ECO:0000313" key="1">
    <source>
        <dbReference type="EMBL" id="BAZ94270.1"/>
    </source>
</evidence>
<name>A0A1Z4VRJ6_9GAMM</name>
<proteinExistence type="predicted"/>
<accession>A0A1Z4VRJ6</accession>
<reference evidence="1 2" key="1">
    <citation type="submission" date="2017-05" db="EMBL/GenBank/DDBJ databases">
        <title>Thiocyanate degradation by Thiohalobacter thiocyanaticus FOKN1.</title>
        <authorList>
            <person name="Oshiki M."/>
            <person name="Fukushima T."/>
            <person name="Kawano S."/>
            <person name="Nakagawa J."/>
        </authorList>
    </citation>
    <scope>NUCLEOTIDE SEQUENCE [LARGE SCALE GENOMIC DNA]</scope>
    <source>
        <strain evidence="1 2">FOKN1</strain>
    </source>
</reference>
<keyword evidence="2" id="KW-1185">Reference proteome</keyword>
<dbReference type="EMBL" id="AP018052">
    <property type="protein sequence ID" value="BAZ94270.1"/>
    <property type="molecule type" value="Genomic_DNA"/>
</dbReference>
<dbReference type="KEGG" id="ttc:FOKN1_1885"/>
<evidence type="ECO:0000313" key="2">
    <source>
        <dbReference type="Proteomes" id="UP000218765"/>
    </source>
</evidence>
<dbReference type="Pfam" id="PF12112">
    <property type="entry name" value="DUF3579"/>
    <property type="match status" value="1"/>
</dbReference>